<evidence type="ECO:0000313" key="6">
    <source>
        <dbReference type="Proteomes" id="UP000504610"/>
    </source>
</evidence>
<evidence type="ECO:0000256" key="1">
    <source>
        <dbReference type="ARBA" id="ARBA00004123"/>
    </source>
</evidence>
<dbReference type="Proteomes" id="UP000504610">
    <property type="component" value="Chromosome 1"/>
</dbReference>
<evidence type="ECO:0000256" key="3">
    <source>
        <dbReference type="ARBA" id="ARBA00023163"/>
    </source>
</evidence>
<dbReference type="InterPro" id="IPR006565">
    <property type="entry name" value="BTP"/>
</dbReference>
<keyword evidence="3" id="KW-0804">Transcription</keyword>
<dbReference type="GO" id="GO:0005669">
    <property type="term" value="C:transcription factor TFIID complex"/>
    <property type="evidence" value="ECO:0007669"/>
    <property type="project" value="InterPro"/>
</dbReference>
<protein>
    <submittedName>
        <fullName evidence="7">Transcription initiation factor TFIID subunit 8</fullName>
    </submittedName>
</protein>
<dbReference type="InterPro" id="IPR009072">
    <property type="entry name" value="Histone-fold"/>
</dbReference>
<dbReference type="SMART" id="SM00576">
    <property type="entry name" value="BTP"/>
    <property type="match status" value="1"/>
</dbReference>
<dbReference type="OrthoDB" id="436852at2759"/>
<dbReference type="AlphaFoldDB" id="A0A6J0P2E6"/>
<evidence type="ECO:0000256" key="4">
    <source>
        <dbReference type="ARBA" id="ARBA00023242"/>
    </source>
</evidence>
<dbReference type="PANTHER" id="PTHR46338">
    <property type="entry name" value="TRANSCRIPTION INITIATION FACTOR TFIID SUBUNIT 8"/>
    <property type="match status" value="1"/>
</dbReference>
<dbReference type="PANTHER" id="PTHR46338:SF13">
    <property type="entry name" value="TRANSCRIPTION INITIATION FACTOR TFIID SUBUNIT 8-LIKE"/>
    <property type="match status" value="1"/>
</dbReference>
<dbReference type="Pfam" id="PF07524">
    <property type="entry name" value="Bromo_TP"/>
    <property type="match status" value="1"/>
</dbReference>
<gene>
    <name evidence="7" type="primary">LOC108861476</name>
</gene>
<dbReference type="Gene3D" id="1.10.20.10">
    <property type="entry name" value="Histone, subunit A"/>
    <property type="match status" value="1"/>
</dbReference>
<reference evidence="7" key="2">
    <citation type="submission" date="2025-08" db="UniProtKB">
        <authorList>
            <consortium name="RefSeq"/>
        </authorList>
    </citation>
    <scope>IDENTIFICATION</scope>
    <source>
        <tissue evidence="7">Leaf</tissue>
    </source>
</reference>
<evidence type="ECO:0000313" key="7">
    <source>
        <dbReference type="RefSeq" id="XP_018490850.1"/>
    </source>
</evidence>
<keyword evidence="6" id="KW-1185">Reference proteome</keyword>
<reference evidence="6" key="1">
    <citation type="journal article" date="2019" name="Database">
        <title>The radish genome database (RadishGD): an integrated information resource for radish genomics.</title>
        <authorList>
            <person name="Yu H.J."/>
            <person name="Baek S."/>
            <person name="Lee Y.J."/>
            <person name="Cho A."/>
            <person name="Mun J.H."/>
        </authorList>
    </citation>
    <scope>NUCLEOTIDE SEQUENCE [LARGE SCALE GENOMIC DNA]</scope>
    <source>
        <strain evidence="6">cv. WK10039</strain>
    </source>
</reference>
<keyword evidence="2" id="KW-0805">Transcription regulation</keyword>
<sequence length="281" mass="31159">MKRRRKARVNSEAPPDDQSAAEFSFTLTKVAVSQICLSVGYTSTDTSSTLNTLTLITTKFLQSIAELAASFSNSANRTEANLFDIVNGLQDAALATSDCFPGGSTLHSTESHCLIRSAVLRNLSDFVASAFEIPFAKPLPRLEISGSYGGDSTRAARSRDEMKSIPAWLPPFPEDSSLYRERYAEERSGHLWEKSDSVIGHGTFVEETSGFESCRGRSGGRLPMRRASVRFKVERDWSNGGGGKSDTRLERWRDKFEVKKRIGEEEEYIDCADIDAGEWNM</sequence>
<accession>A0A6J0P2E6</accession>
<evidence type="ECO:0000259" key="5">
    <source>
        <dbReference type="SMART" id="SM00576"/>
    </source>
</evidence>
<dbReference type="InterPro" id="IPR037818">
    <property type="entry name" value="TAF8"/>
</dbReference>
<name>A0A6J0P2E6_RAPSA</name>
<comment type="subcellular location">
    <subcellularLocation>
        <location evidence="1">Nucleus</location>
    </subcellularLocation>
</comment>
<evidence type="ECO:0000256" key="2">
    <source>
        <dbReference type="ARBA" id="ARBA00023015"/>
    </source>
</evidence>
<dbReference type="KEGG" id="rsz:108861476"/>
<proteinExistence type="predicted"/>
<feature type="domain" description="Bromodomain associated" evidence="5">
    <location>
        <begin position="21"/>
        <end position="98"/>
    </location>
</feature>
<keyword evidence="4" id="KW-0539">Nucleus</keyword>
<dbReference type="GeneID" id="108861476"/>
<dbReference type="RefSeq" id="XP_018490850.1">
    <property type="nucleotide sequence ID" value="XM_018635348.2"/>
</dbReference>
<organism evidence="6 7">
    <name type="scientific">Raphanus sativus</name>
    <name type="common">Radish</name>
    <name type="synonym">Raphanus raphanistrum var. sativus</name>
    <dbReference type="NCBI Taxonomy" id="3726"/>
    <lineage>
        <taxon>Eukaryota</taxon>
        <taxon>Viridiplantae</taxon>
        <taxon>Streptophyta</taxon>
        <taxon>Embryophyta</taxon>
        <taxon>Tracheophyta</taxon>
        <taxon>Spermatophyta</taxon>
        <taxon>Magnoliopsida</taxon>
        <taxon>eudicotyledons</taxon>
        <taxon>Gunneridae</taxon>
        <taxon>Pentapetalae</taxon>
        <taxon>rosids</taxon>
        <taxon>malvids</taxon>
        <taxon>Brassicales</taxon>
        <taxon>Brassicaceae</taxon>
        <taxon>Brassiceae</taxon>
        <taxon>Raphanus</taxon>
    </lineage>
</organism>
<dbReference type="GO" id="GO:0046982">
    <property type="term" value="F:protein heterodimerization activity"/>
    <property type="evidence" value="ECO:0007669"/>
    <property type="project" value="InterPro"/>
</dbReference>